<dbReference type="SMART" id="SM00757">
    <property type="entry name" value="CRA"/>
    <property type="match status" value="1"/>
</dbReference>
<dbReference type="PaxDb" id="3635-A0A1U8PL83"/>
<organism evidence="3 4">
    <name type="scientific">Gossypium hirsutum</name>
    <name type="common">Upland cotton</name>
    <name type="synonym">Gossypium mexicanum</name>
    <dbReference type="NCBI Taxonomy" id="3635"/>
    <lineage>
        <taxon>Eukaryota</taxon>
        <taxon>Viridiplantae</taxon>
        <taxon>Streptophyta</taxon>
        <taxon>Embryophyta</taxon>
        <taxon>Tracheophyta</taxon>
        <taxon>Spermatophyta</taxon>
        <taxon>Magnoliopsida</taxon>
        <taxon>eudicotyledons</taxon>
        <taxon>Gunneridae</taxon>
        <taxon>Pentapetalae</taxon>
        <taxon>rosids</taxon>
        <taxon>malvids</taxon>
        <taxon>Malvales</taxon>
        <taxon>Malvaceae</taxon>
        <taxon>Malvoideae</taxon>
        <taxon>Gossypium</taxon>
    </lineage>
</organism>
<protein>
    <submittedName>
        <fullName evidence="4">Ran-binding protein M homolog</fullName>
    </submittedName>
</protein>
<evidence type="ECO:0000313" key="4">
    <source>
        <dbReference type="RefSeq" id="XP_016751093.1"/>
    </source>
</evidence>
<reference evidence="4" key="2">
    <citation type="submission" date="2025-08" db="UniProtKB">
        <authorList>
            <consortium name="RefSeq"/>
        </authorList>
    </citation>
    <scope>IDENTIFICATION</scope>
</reference>
<reference evidence="3" key="1">
    <citation type="journal article" date="2020" name="Nat. Genet.">
        <title>Genomic diversifications of five Gossypium allopolyploid species and their impact on cotton improvement.</title>
        <authorList>
            <person name="Chen Z.J."/>
            <person name="Sreedasyam A."/>
            <person name="Ando A."/>
            <person name="Song Q."/>
            <person name="De Santiago L.M."/>
            <person name="Hulse-Kemp A.M."/>
            <person name="Ding M."/>
            <person name="Ye W."/>
            <person name="Kirkbride R.C."/>
            <person name="Jenkins J."/>
            <person name="Plott C."/>
            <person name="Lovell J."/>
            <person name="Lin Y.M."/>
            <person name="Vaughn R."/>
            <person name="Liu B."/>
            <person name="Simpson S."/>
            <person name="Scheffler B.E."/>
            <person name="Wen L."/>
            <person name="Saski C.A."/>
            <person name="Grover C.E."/>
            <person name="Hu G."/>
            <person name="Conover J.L."/>
            <person name="Carlson J.W."/>
            <person name="Shu S."/>
            <person name="Boston L.B."/>
            <person name="Williams M."/>
            <person name="Peterson D.G."/>
            <person name="McGee K."/>
            <person name="Jones D.C."/>
            <person name="Wendel J.F."/>
            <person name="Stelly D.M."/>
            <person name="Grimwood J."/>
            <person name="Schmutz J."/>
        </authorList>
    </citation>
    <scope>NUCLEOTIDE SEQUENCE [LARGE SCALE GENOMIC DNA]</scope>
    <source>
        <strain evidence="3">cv. TM-1</strain>
    </source>
</reference>
<dbReference type="GO" id="GO:0007010">
    <property type="term" value="P:cytoskeleton organization"/>
    <property type="evidence" value="ECO:0000318"/>
    <property type="project" value="GO_Central"/>
</dbReference>
<dbReference type="SMART" id="SM00449">
    <property type="entry name" value="SPRY"/>
    <property type="match status" value="1"/>
</dbReference>
<dbReference type="InterPro" id="IPR006595">
    <property type="entry name" value="CTLH_C"/>
</dbReference>
<dbReference type="PROSITE" id="PS50896">
    <property type="entry name" value="LISH"/>
    <property type="match status" value="1"/>
</dbReference>
<gene>
    <name evidence="4" type="primary">LOC107959527</name>
</gene>
<dbReference type="InterPro" id="IPR006594">
    <property type="entry name" value="LisH"/>
</dbReference>
<accession>A0A1U8PL83</accession>
<dbReference type="FunFam" id="2.60.120.920:FF:000092">
    <property type="entry name" value="Ran-binding protein M homolog"/>
    <property type="match status" value="1"/>
</dbReference>
<dbReference type="SUPFAM" id="SSF49899">
    <property type="entry name" value="Concanavalin A-like lectins/glucanases"/>
    <property type="match status" value="1"/>
</dbReference>
<dbReference type="RefSeq" id="XP_016751093.1">
    <property type="nucleotide sequence ID" value="XM_016895604.2"/>
</dbReference>
<dbReference type="InterPro" id="IPR013144">
    <property type="entry name" value="CRA_dom"/>
</dbReference>
<dbReference type="Pfam" id="PF00622">
    <property type="entry name" value="SPRY"/>
    <property type="match status" value="1"/>
</dbReference>
<dbReference type="InterPro" id="IPR001870">
    <property type="entry name" value="B30.2/SPRY"/>
</dbReference>
<dbReference type="AlphaFoldDB" id="A0A1U8PL83"/>
<dbReference type="GeneID" id="107959527"/>
<dbReference type="GO" id="GO:0005737">
    <property type="term" value="C:cytoplasm"/>
    <property type="evidence" value="ECO:0000318"/>
    <property type="project" value="GO_Central"/>
</dbReference>
<evidence type="ECO:0000259" key="2">
    <source>
        <dbReference type="PROSITE" id="PS50897"/>
    </source>
</evidence>
<dbReference type="InterPro" id="IPR044736">
    <property type="entry name" value="Gid1/RanBPM/SPLA_SPRY"/>
</dbReference>
<dbReference type="CDD" id="cd12885">
    <property type="entry name" value="SPRY_RanBP_like"/>
    <property type="match status" value="1"/>
</dbReference>
<proteinExistence type="predicted"/>
<dbReference type="InterPro" id="IPR024964">
    <property type="entry name" value="CTLH/CRA"/>
</dbReference>
<feature type="domain" description="B30.2/SPRY" evidence="1">
    <location>
        <begin position="34"/>
        <end position="224"/>
    </location>
</feature>
<dbReference type="OrthoDB" id="25503at2759"/>
<dbReference type="PROSITE" id="PS50188">
    <property type="entry name" value="B302_SPRY"/>
    <property type="match status" value="1"/>
</dbReference>
<dbReference type="Gene3D" id="2.60.120.920">
    <property type="match status" value="1"/>
</dbReference>
<dbReference type="InterPro" id="IPR013320">
    <property type="entry name" value="ConA-like_dom_sf"/>
</dbReference>
<dbReference type="Pfam" id="PF10607">
    <property type="entry name" value="CTLH"/>
    <property type="match status" value="1"/>
</dbReference>
<keyword evidence="3" id="KW-1185">Reference proteome</keyword>
<dbReference type="STRING" id="3635.A0A1U8PL83"/>
<dbReference type="PROSITE" id="PS50897">
    <property type="entry name" value="CTLH"/>
    <property type="match status" value="1"/>
</dbReference>
<feature type="domain" description="CTLH" evidence="2">
    <location>
        <begin position="300"/>
        <end position="358"/>
    </location>
</feature>
<evidence type="ECO:0000259" key="1">
    <source>
        <dbReference type="PROSITE" id="PS50188"/>
    </source>
</evidence>
<dbReference type="SMART" id="SM00668">
    <property type="entry name" value="CTLH"/>
    <property type="match status" value="1"/>
</dbReference>
<dbReference type="InterPro" id="IPR003877">
    <property type="entry name" value="SPRY_dom"/>
</dbReference>
<dbReference type="KEGG" id="ghi:107959527"/>
<dbReference type="InterPro" id="IPR050618">
    <property type="entry name" value="Ubq-SigPath_Reg"/>
</dbReference>
<name>A0A1U8PL83_GOSHI</name>
<sequence>MNSSNSNNGQSNSGKSSNFDNLNQDLALHFLELARIGSSKAPVEMEEDDEEAPKELNTINSSGGFLVVAPDKLSVKYTSVSLHGHDVGVVQADKPAPMRRLLYYFEIYVKDAGAKGQIAIGFTNEGFKMRRQPGWEVNSCGYHGDDGLLYRGQGKGDAFGPTYTTGDTVGGGINYASQEFFFTKNGAIVGTVSKEKEMKGRLFPTIAVHSQNEEVHVNFGQKKFAFDVKEYEAQERLKQQMTIEKISLPPNISYGLVRSYLLHYGYEDTLNSFDLASKSTIPPICIAQENGFDEQDVLYALNQRKTIRQLIRNGEIDAAMNKLRDWYPQIVQDDKSAACFLLDCQKFIELIRVGSLEEAVKHGRIELYKFFGLAEADDPFDDLVQKCVALLAYERPQESPVGYLLEESHRDVVADTVNAMILSTNPKMKDVHGCIQSYLERLLRQLTACCLERRSANGGQGEAFHLHRLLNSSRET</sequence>
<evidence type="ECO:0000313" key="3">
    <source>
        <dbReference type="Proteomes" id="UP000818029"/>
    </source>
</evidence>
<dbReference type="InterPro" id="IPR043136">
    <property type="entry name" value="B30.2/SPRY_sf"/>
</dbReference>
<dbReference type="Proteomes" id="UP000818029">
    <property type="component" value="Chromosome A05"/>
</dbReference>
<dbReference type="PANTHER" id="PTHR12864">
    <property type="entry name" value="RAN BINDING PROTEIN 9-RELATED"/>
    <property type="match status" value="1"/>
</dbReference>